<dbReference type="Pfam" id="PF00168">
    <property type="entry name" value="C2"/>
    <property type="match status" value="1"/>
</dbReference>
<evidence type="ECO:0000259" key="1">
    <source>
        <dbReference type="PROSITE" id="PS50004"/>
    </source>
</evidence>
<dbReference type="SMART" id="SM00239">
    <property type="entry name" value="C2"/>
    <property type="match status" value="1"/>
</dbReference>
<name>A0A212C4A9_CEREH</name>
<feature type="non-terminal residue" evidence="2">
    <location>
        <position position="1"/>
    </location>
</feature>
<dbReference type="OrthoDB" id="1562946at2759"/>
<dbReference type="InterPro" id="IPR000008">
    <property type="entry name" value="C2_dom"/>
</dbReference>
<dbReference type="PROSITE" id="PS50004">
    <property type="entry name" value="C2"/>
    <property type="match status" value="1"/>
</dbReference>
<dbReference type="EMBL" id="MKHE01000030">
    <property type="protein sequence ID" value="OWK00816.1"/>
    <property type="molecule type" value="Genomic_DNA"/>
</dbReference>
<gene>
    <name evidence="2" type="ORF">Celaphus_00016861</name>
</gene>
<proteinExistence type="predicted"/>
<dbReference type="Gene3D" id="2.60.40.150">
    <property type="entry name" value="C2 domain"/>
    <property type="match status" value="1"/>
</dbReference>
<evidence type="ECO:0000313" key="3">
    <source>
        <dbReference type="Proteomes" id="UP000242450"/>
    </source>
</evidence>
<organism evidence="2 3">
    <name type="scientific">Cervus elaphus hippelaphus</name>
    <name type="common">European red deer</name>
    <dbReference type="NCBI Taxonomy" id="46360"/>
    <lineage>
        <taxon>Eukaryota</taxon>
        <taxon>Metazoa</taxon>
        <taxon>Chordata</taxon>
        <taxon>Craniata</taxon>
        <taxon>Vertebrata</taxon>
        <taxon>Euteleostomi</taxon>
        <taxon>Mammalia</taxon>
        <taxon>Eutheria</taxon>
        <taxon>Laurasiatheria</taxon>
        <taxon>Artiodactyla</taxon>
        <taxon>Ruminantia</taxon>
        <taxon>Pecora</taxon>
        <taxon>Cervidae</taxon>
        <taxon>Cervinae</taxon>
        <taxon>Cervus</taxon>
    </lineage>
</organism>
<dbReference type="SUPFAM" id="SSF49562">
    <property type="entry name" value="C2 domain (Calcium/lipid-binding domain, CaLB)"/>
    <property type="match status" value="1"/>
</dbReference>
<feature type="domain" description="C2" evidence="1">
    <location>
        <begin position="1"/>
        <end position="118"/>
    </location>
</feature>
<dbReference type="InterPro" id="IPR035892">
    <property type="entry name" value="C2_domain_sf"/>
</dbReference>
<keyword evidence="3" id="KW-1185">Reference proteome</keyword>
<dbReference type="Proteomes" id="UP000242450">
    <property type="component" value="Chromosome 30"/>
</dbReference>
<protein>
    <recommendedName>
        <fullName evidence="1">C2 domain-containing protein</fullName>
    </recommendedName>
</protein>
<accession>A0A212C4A9</accession>
<sequence length="133" mass="14032">AAVRDGPWASGALLTPASLLSIRECQGLPIVNGQCDPYATVTLAGPSEAKKTKVKKKTNNPQFDEVFYFEVSVSVAQTRSIPTPQGLWQKGPRSLLQRVLGCCPSSGVPPTLQCELPGAPSFPGQKGCLLLPA</sequence>
<dbReference type="AlphaFoldDB" id="A0A212C4A9"/>
<evidence type="ECO:0000313" key="2">
    <source>
        <dbReference type="EMBL" id="OWK00816.1"/>
    </source>
</evidence>
<comment type="caution">
    <text evidence="2">The sequence shown here is derived from an EMBL/GenBank/DDBJ whole genome shotgun (WGS) entry which is preliminary data.</text>
</comment>
<feature type="non-terminal residue" evidence="2">
    <location>
        <position position="133"/>
    </location>
</feature>
<reference evidence="2 3" key="1">
    <citation type="journal article" date="2018" name="Mol. Genet. Genomics">
        <title>The red deer Cervus elaphus genome CerEla1.0: sequencing, annotating, genes, and chromosomes.</title>
        <authorList>
            <person name="Bana N.A."/>
            <person name="Nyiri A."/>
            <person name="Nagy J."/>
            <person name="Frank K."/>
            <person name="Nagy T."/>
            <person name="Steger V."/>
            <person name="Schiller M."/>
            <person name="Lakatos P."/>
            <person name="Sugar L."/>
            <person name="Horn P."/>
            <person name="Barta E."/>
            <person name="Orosz L."/>
        </authorList>
    </citation>
    <scope>NUCLEOTIDE SEQUENCE [LARGE SCALE GENOMIC DNA]</scope>
    <source>
        <strain evidence="2">Hungarian</strain>
    </source>
</reference>